<organism evidence="1 2">
    <name type="scientific">Bambusicola thoracicus</name>
    <name type="common">Chinese bamboo-partridge</name>
    <name type="synonym">Perdix thoracica</name>
    <dbReference type="NCBI Taxonomy" id="9083"/>
    <lineage>
        <taxon>Eukaryota</taxon>
        <taxon>Metazoa</taxon>
        <taxon>Chordata</taxon>
        <taxon>Craniata</taxon>
        <taxon>Vertebrata</taxon>
        <taxon>Euteleostomi</taxon>
        <taxon>Archelosauria</taxon>
        <taxon>Archosauria</taxon>
        <taxon>Dinosauria</taxon>
        <taxon>Saurischia</taxon>
        <taxon>Theropoda</taxon>
        <taxon>Coelurosauria</taxon>
        <taxon>Aves</taxon>
        <taxon>Neognathae</taxon>
        <taxon>Galloanserae</taxon>
        <taxon>Galliformes</taxon>
        <taxon>Phasianidae</taxon>
        <taxon>Perdicinae</taxon>
        <taxon>Bambusicola</taxon>
    </lineage>
</organism>
<protein>
    <submittedName>
        <fullName evidence="1">Uncharacterized protein</fullName>
    </submittedName>
</protein>
<gene>
    <name evidence="1" type="ORF">CIB84_012473</name>
</gene>
<dbReference type="AlphaFoldDB" id="A0A2P4SI42"/>
<dbReference type="Proteomes" id="UP000237246">
    <property type="component" value="Unassembled WGS sequence"/>
</dbReference>
<keyword evidence="2" id="KW-1185">Reference proteome</keyword>
<evidence type="ECO:0000313" key="1">
    <source>
        <dbReference type="EMBL" id="POI23779.1"/>
    </source>
</evidence>
<name>A0A2P4SI42_BAMTH</name>
<sequence>MLHYYLCNTHHRMIEELLPKYILDFTLFAYLLLNITSEFCRQ</sequence>
<evidence type="ECO:0000313" key="2">
    <source>
        <dbReference type="Proteomes" id="UP000237246"/>
    </source>
</evidence>
<dbReference type="EMBL" id="PPHD01046258">
    <property type="protein sequence ID" value="POI23779.1"/>
    <property type="molecule type" value="Genomic_DNA"/>
</dbReference>
<comment type="caution">
    <text evidence="1">The sequence shown here is derived from an EMBL/GenBank/DDBJ whole genome shotgun (WGS) entry which is preliminary data.</text>
</comment>
<accession>A0A2P4SI42</accession>
<reference evidence="1 2" key="1">
    <citation type="submission" date="2018-01" db="EMBL/GenBank/DDBJ databases">
        <title>Comparison of the Chinese Bamboo Partridge and Red Junglefowl genome sequences highlights the importance of demography in genome evolution.</title>
        <authorList>
            <person name="Tiley G.P."/>
            <person name="Kimball R.T."/>
            <person name="Braun E.L."/>
            <person name="Burleigh J.G."/>
        </authorList>
    </citation>
    <scope>NUCLEOTIDE SEQUENCE [LARGE SCALE GENOMIC DNA]</scope>
    <source>
        <strain evidence="1">RTK389</strain>
        <tissue evidence="1">Blood</tissue>
    </source>
</reference>
<proteinExistence type="predicted"/>